<dbReference type="InterPro" id="IPR018357">
    <property type="entry name" value="Hexapep_transf_CS"/>
</dbReference>
<dbReference type="EMBL" id="CP022743">
    <property type="protein sequence ID" value="ASU36705.1"/>
    <property type="molecule type" value="Genomic_DNA"/>
</dbReference>
<dbReference type="InterPro" id="IPR011004">
    <property type="entry name" value="Trimer_LpxA-like_sf"/>
</dbReference>
<evidence type="ECO:0000313" key="5">
    <source>
        <dbReference type="EMBL" id="ASU36705.1"/>
    </source>
</evidence>
<keyword evidence="3" id="KW-0677">Repeat</keyword>
<protein>
    <submittedName>
        <fullName evidence="5">Acyl transferase</fullName>
    </submittedName>
</protein>
<sequence>MHDRACLGDRSNAYSLDKIEIHEHATVAQEVYICTGTHDFTQPAKNLITSPVIIGAHAFIGARAFIMPGVTIGKHAIIGACSVVTKNVLAHTVVKGNPAK</sequence>
<dbReference type="Gene3D" id="2.160.10.10">
    <property type="entry name" value="Hexapeptide repeat proteins"/>
    <property type="match status" value="1"/>
</dbReference>
<dbReference type="GO" id="GO:0008374">
    <property type="term" value="F:O-acyltransferase activity"/>
    <property type="evidence" value="ECO:0007669"/>
    <property type="project" value="TreeGrafter"/>
</dbReference>
<keyword evidence="6" id="KW-1185">Reference proteome</keyword>
<evidence type="ECO:0000256" key="3">
    <source>
        <dbReference type="ARBA" id="ARBA00022737"/>
    </source>
</evidence>
<proteinExistence type="inferred from homology"/>
<comment type="similarity">
    <text evidence="1">Belongs to the transferase hexapeptide repeat family.</text>
</comment>
<reference evidence="5 6" key="1">
    <citation type="submission" date="2017-08" db="EMBL/GenBank/DDBJ databases">
        <title>Complete genome sequence of Mucilaginibacter sp. strain BJC16-A31.</title>
        <authorList>
            <consortium name="Henan University of Science and Technology"/>
            <person name="You X."/>
        </authorList>
    </citation>
    <scope>NUCLEOTIDE SEQUENCE [LARGE SCALE GENOMIC DNA]</scope>
    <source>
        <strain evidence="5 6">BJC16-A31</strain>
    </source>
</reference>
<dbReference type="Pfam" id="PF00132">
    <property type="entry name" value="Hexapep"/>
    <property type="match status" value="1"/>
</dbReference>
<dbReference type="Proteomes" id="UP000215002">
    <property type="component" value="Chromosome"/>
</dbReference>
<keyword evidence="2 5" id="KW-0808">Transferase</keyword>
<accession>A0A223P3M2</accession>
<dbReference type="PANTHER" id="PTHR23416:SF23">
    <property type="entry name" value="ACETYLTRANSFERASE C18B11.09C-RELATED"/>
    <property type="match status" value="1"/>
</dbReference>
<dbReference type="AlphaFoldDB" id="A0A223P3M2"/>
<name>A0A223P3M2_9SPHI</name>
<gene>
    <name evidence="5" type="ORF">MuYL_4822</name>
</gene>
<dbReference type="PROSITE" id="PS00101">
    <property type="entry name" value="HEXAPEP_TRANSFERASES"/>
    <property type="match status" value="1"/>
</dbReference>
<evidence type="ECO:0000256" key="1">
    <source>
        <dbReference type="ARBA" id="ARBA00007274"/>
    </source>
</evidence>
<dbReference type="InterPro" id="IPR051159">
    <property type="entry name" value="Hexapeptide_acetyltransf"/>
</dbReference>
<keyword evidence="4" id="KW-0012">Acyltransferase</keyword>
<dbReference type="KEGG" id="muc:MuYL_4822"/>
<dbReference type="InterPro" id="IPR001451">
    <property type="entry name" value="Hexapep"/>
</dbReference>
<dbReference type="SUPFAM" id="SSF51161">
    <property type="entry name" value="Trimeric LpxA-like enzymes"/>
    <property type="match status" value="1"/>
</dbReference>
<organism evidence="5 6">
    <name type="scientific">Mucilaginibacter xinganensis</name>
    <dbReference type="NCBI Taxonomy" id="1234841"/>
    <lineage>
        <taxon>Bacteria</taxon>
        <taxon>Pseudomonadati</taxon>
        <taxon>Bacteroidota</taxon>
        <taxon>Sphingobacteriia</taxon>
        <taxon>Sphingobacteriales</taxon>
        <taxon>Sphingobacteriaceae</taxon>
        <taxon>Mucilaginibacter</taxon>
    </lineage>
</organism>
<dbReference type="PANTHER" id="PTHR23416">
    <property type="entry name" value="SIALIC ACID SYNTHASE-RELATED"/>
    <property type="match status" value="1"/>
</dbReference>
<dbReference type="GO" id="GO:0005829">
    <property type="term" value="C:cytosol"/>
    <property type="evidence" value="ECO:0007669"/>
    <property type="project" value="TreeGrafter"/>
</dbReference>
<evidence type="ECO:0000256" key="4">
    <source>
        <dbReference type="ARBA" id="ARBA00023315"/>
    </source>
</evidence>
<evidence type="ECO:0000256" key="2">
    <source>
        <dbReference type="ARBA" id="ARBA00022679"/>
    </source>
</evidence>
<evidence type="ECO:0000313" key="6">
    <source>
        <dbReference type="Proteomes" id="UP000215002"/>
    </source>
</evidence>